<evidence type="ECO:0000256" key="2">
    <source>
        <dbReference type="PROSITE-ProRule" id="PRU00335"/>
    </source>
</evidence>
<feature type="domain" description="HTH tetR-type" evidence="3">
    <location>
        <begin position="1"/>
        <end position="61"/>
    </location>
</feature>
<gene>
    <name evidence="4" type="ORF">MM236_04255</name>
</gene>
<keyword evidence="5" id="KW-1185">Reference proteome</keyword>
<dbReference type="InterPro" id="IPR036271">
    <property type="entry name" value="Tet_transcr_reg_TetR-rel_C_sf"/>
</dbReference>
<dbReference type="InterPro" id="IPR009057">
    <property type="entry name" value="Homeodomain-like_sf"/>
</dbReference>
<dbReference type="SUPFAM" id="SSF48498">
    <property type="entry name" value="Tetracyclin repressor-like, C-terminal domain"/>
    <property type="match status" value="1"/>
</dbReference>
<dbReference type="Gene3D" id="1.10.357.10">
    <property type="entry name" value="Tetracycline Repressor, domain 2"/>
    <property type="match status" value="1"/>
</dbReference>
<dbReference type="InterPro" id="IPR001647">
    <property type="entry name" value="HTH_TetR"/>
</dbReference>
<accession>A0ABS9UL73</accession>
<sequence>MEKKKRILKASLELIVERGLHTVTFANISQRAKVGIGTIYKHFKSKDEIVQQIWIEQKKEESTYIFRDYAGNGTVKERFEFLWERVINYFCDNPLEYYFSYHFAASPVLSKEIHEVAMKDFLAFDDLYEEGLNLGMFKPLSPRHLRLYSFSTLNGWILWSKDEGIEMDQKNIHLLLSMLWDAIKK</sequence>
<dbReference type="EMBL" id="JAKZGS010000002">
    <property type="protein sequence ID" value="MCH7397185.1"/>
    <property type="molecule type" value="Genomic_DNA"/>
</dbReference>
<dbReference type="PANTHER" id="PTHR30055">
    <property type="entry name" value="HTH-TYPE TRANSCRIPTIONAL REGULATOR RUTR"/>
    <property type="match status" value="1"/>
</dbReference>
<dbReference type="Proteomes" id="UP001165488">
    <property type="component" value="Unassembled WGS sequence"/>
</dbReference>
<dbReference type="RefSeq" id="WP_241273686.1">
    <property type="nucleotide sequence ID" value="NZ_JAKZGS010000002.1"/>
</dbReference>
<evidence type="ECO:0000259" key="3">
    <source>
        <dbReference type="PROSITE" id="PS50977"/>
    </source>
</evidence>
<dbReference type="PANTHER" id="PTHR30055:SF207">
    <property type="entry name" value="HTH-TYPE TRANSCRIPTIONAL REPRESSOR FATR"/>
    <property type="match status" value="1"/>
</dbReference>
<evidence type="ECO:0000313" key="4">
    <source>
        <dbReference type="EMBL" id="MCH7397185.1"/>
    </source>
</evidence>
<evidence type="ECO:0000256" key="1">
    <source>
        <dbReference type="ARBA" id="ARBA00023125"/>
    </source>
</evidence>
<comment type="caution">
    <text evidence="4">The sequence shown here is derived from an EMBL/GenBank/DDBJ whole genome shotgun (WGS) entry which is preliminary data.</text>
</comment>
<dbReference type="PRINTS" id="PR00455">
    <property type="entry name" value="HTHTETR"/>
</dbReference>
<reference evidence="4" key="1">
    <citation type="submission" date="2022-03" db="EMBL/GenBank/DDBJ databases">
        <title>De novo assembled genomes of Belliella spp. (Cyclobacteriaceae) strains.</title>
        <authorList>
            <person name="Szabo A."/>
            <person name="Korponai K."/>
            <person name="Felfoldi T."/>
        </authorList>
    </citation>
    <scope>NUCLEOTIDE SEQUENCE</scope>
    <source>
        <strain evidence="4">DSM 107340</strain>
    </source>
</reference>
<dbReference type="InterPro" id="IPR050109">
    <property type="entry name" value="HTH-type_TetR-like_transc_reg"/>
</dbReference>
<keyword evidence="1 2" id="KW-0238">DNA-binding</keyword>
<dbReference type="Pfam" id="PF00440">
    <property type="entry name" value="TetR_N"/>
    <property type="match status" value="1"/>
</dbReference>
<evidence type="ECO:0000313" key="5">
    <source>
        <dbReference type="Proteomes" id="UP001165488"/>
    </source>
</evidence>
<dbReference type="InterPro" id="IPR054422">
    <property type="entry name" value="TetR-like_HI_0893_C"/>
</dbReference>
<proteinExistence type="predicted"/>
<name>A0ABS9UL73_9BACT</name>
<protein>
    <submittedName>
        <fullName evidence="4">TetR/AcrR family transcriptional regulator</fullName>
    </submittedName>
</protein>
<organism evidence="4 5">
    <name type="scientific">Belliella calami</name>
    <dbReference type="NCBI Taxonomy" id="2923436"/>
    <lineage>
        <taxon>Bacteria</taxon>
        <taxon>Pseudomonadati</taxon>
        <taxon>Bacteroidota</taxon>
        <taxon>Cytophagia</taxon>
        <taxon>Cytophagales</taxon>
        <taxon>Cyclobacteriaceae</taxon>
        <taxon>Belliella</taxon>
    </lineage>
</organism>
<dbReference type="PROSITE" id="PS50977">
    <property type="entry name" value="HTH_TETR_2"/>
    <property type="match status" value="1"/>
</dbReference>
<dbReference type="SUPFAM" id="SSF46689">
    <property type="entry name" value="Homeodomain-like"/>
    <property type="match status" value="1"/>
</dbReference>
<feature type="DNA-binding region" description="H-T-H motif" evidence="2">
    <location>
        <begin position="24"/>
        <end position="43"/>
    </location>
</feature>
<dbReference type="Pfam" id="PF22604">
    <property type="entry name" value="TetR_HI_0893_C"/>
    <property type="match status" value="1"/>
</dbReference>